<evidence type="ECO:0000313" key="1">
    <source>
        <dbReference type="EMBL" id="MPW24911.1"/>
    </source>
</evidence>
<name>A0A6A7K6E4_9FIRM</name>
<dbReference type="EMBL" id="WHNX01000004">
    <property type="protein sequence ID" value="MPW24911.1"/>
    <property type="molecule type" value="Genomic_DNA"/>
</dbReference>
<sequence length="214" mass="25426">MNKIIIFFIIITSLFLTSSCSKSEEKINEEIVNSVIELISYNFELNNIKITYDDYKQRVFDYFVSEDKFNEHLKYNILNPTILEDVTTNDSARIKEYESLKKNYDLLDIKISKIYNDSSSTNKYVYIHMILSPTTHKKMESGLAYTSQTHALNEERNIKLELIQEKRNWKISNFEGNSYLVELKDKLSKEFINRYTAHDNIEVEYIEDMEFIND</sequence>
<keyword evidence="2" id="KW-1185">Reference proteome</keyword>
<dbReference type="PROSITE" id="PS51257">
    <property type="entry name" value="PROKAR_LIPOPROTEIN"/>
    <property type="match status" value="1"/>
</dbReference>
<dbReference type="AlphaFoldDB" id="A0A6A7K6E4"/>
<gene>
    <name evidence="1" type="ORF">GC105_03785</name>
</gene>
<proteinExistence type="predicted"/>
<evidence type="ECO:0008006" key="3">
    <source>
        <dbReference type="Google" id="ProtNLM"/>
    </source>
</evidence>
<reference evidence="1 2" key="1">
    <citation type="submission" date="2019-10" db="EMBL/GenBank/DDBJ databases">
        <title>Alkalibaculum tamaniensis sp.nov., a new alkaliphilic acetogen, isolated on methoxylated aromatics from a mud volcano.</title>
        <authorList>
            <person name="Khomyakova M.A."/>
            <person name="Merkel A.Y."/>
            <person name="Bonch-Osmolovskaya E.A."/>
            <person name="Slobodkin A.I."/>
        </authorList>
    </citation>
    <scope>NUCLEOTIDE SEQUENCE [LARGE SCALE GENOMIC DNA]</scope>
    <source>
        <strain evidence="1 2">M08DMB</strain>
    </source>
</reference>
<comment type="caution">
    <text evidence="1">The sequence shown here is derived from an EMBL/GenBank/DDBJ whole genome shotgun (WGS) entry which is preliminary data.</text>
</comment>
<dbReference type="Proteomes" id="UP000440004">
    <property type="component" value="Unassembled WGS sequence"/>
</dbReference>
<dbReference type="RefSeq" id="WP_152801872.1">
    <property type="nucleotide sequence ID" value="NZ_WHNX01000004.1"/>
</dbReference>
<organism evidence="1 2">
    <name type="scientific">Alkalibaculum sporogenes</name>
    <dbReference type="NCBI Taxonomy" id="2655001"/>
    <lineage>
        <taxon>Bacteria</taxon>
        <taxon>Bacillati</taxon>
        <taxon>Bacillota</taxon>
        <taxon>Clostridia</taxon>
        <taxon>Eubacteriales</taxon>
        <taxon>Eubacteriaceae</taxon>
        <taxon>Alkalibaculum</taxon>
    </lineage>
</organism>
<evidence type="ECO:0000313" key="2">
    <source>
        <dbReference type="Proteomes" id="UP000440004"/>
    </source>
</evidence>
<protein>
    <recommendedName>
        <fullName evidence="3">Lipoprotein</fullName>
    </recommendedName>
</protein>
<accession>A0A6A7K6E4</accession>